<organism evidence="2 3">
    <name type="scientific">Algoriphagus ratkowskyi</name>
    <dbReference type="NCBI Taxonomy" id="57028"/>
    <lineage>
        <taxon>Bacteria</taxon>
        <taxon>Pseudomonadati</taxon>
        <taxon>Bacteroidota</taxon>
        <taxon>Cytophagia</taxon>
        <taxon>Cytophagales</taxon>
        <taxon>Cyclobacteriaceae</taxon>
        <taxon>Algoriphagus</taxon>
    </lineage>
</organism>
<protein>
    <submittedName>
        <fullName evidence="2">Amidohydrolase family protein</fullName>
    </submittedName>
</protein>
<dbReference type="Gene3D" id="3.20.20.140">
    <property type="entry name" value="Metal-dependent hydrolases"/>
    <property type="match status" value="1"/>
</dbReference>
<evidence type="ECO:0000313" key="3">
    <source>
        <dbReference type="Proteomes" id="UP000321927"/>
    </source>
</evidence>
<sequence length="474" mass="51783">MKIAKLVLVSLIMSSCQQKTTVDFLIKNATILNIEAGSQVDNQFVFISGDSIIAVGDVSLLENYQASQEVDAEGKFLMPGLWDNHVHFGGANYIDENEQLLPLYLAFGVTTVRDAAGDISLEVLKWRDEINSGKRIGPKILTSGPKLEGIESIWPGDLEVGTEEELDAALDSLDKLNVDFIKITDNTMKPELFLNAVEKATARGYSVSGHIPAALTLDQVSAAGQKTVEHLSYMMRTTTSLEAEISAGRASGKLSGAEAATLQEESYNDSVAFANFQKLASQGTAVVPTLLISYNIAYLDENDFASDTILNYIGPQLKASYQWRIERMAGETAEVTQARKDTYKKVSALLPMIQKSGMKIIAGTDAGYLNTYDIPGLAIHLELQKFVEFGLTPQQALIASVINGPDYFGMTDFGSLEAGKKANIIILNHNPLEDISATLSLEHVIKDGKFYSRKQLNSMLHQLKTWVADKEGIE</sequence>
<feature type="domain" description="Amidohydrolase-related" evidence="1">
    <location>
        <begin position="76"/>
        <end position="449"/>
    </location>
</feature>
<dbReference type="InterPro" id="IPR051781">
    <property type="entry name" value="Metallo-dep_Hydrolase"/>
</dbReference>
<evidence type="ECO:0000259" key="1">
    <source>
        <dbReference type="Pfam" id="PF01979"/>
    </source>
</evidence>
<evidence type="ECO:0000313" key="2">
    <source>
        <dbReference type="EMBL" id="TXD79666.1"/>
    </source>
</evidence>
<dbReference type="InterPro" id="IPR011059">
    <property type="entry name" value="Metal-dep_hydrolase_composite"/>
</dbReference>
<keyword evidence="3" id="KW-1185">Reference proteome</keyword>
<dbReference type="Proteomes" id="UP000321927">
    <property type="component" value="Unassembled WGS sequence"/>
</dbReference>
<dbReference type="PANTHER" id="PTHR43135:SF3">
    <property type="entry name" value="ALPHA-D-RIBOSE 1-METHYLPHOSPHONATE 5-TRIPHOSPHATE DIPHOSPHATASE"/>
    <property type="match status" value="1"/>
</dbReference>
<name>A0ABY3HTD1_9BACT</name>
<dbReference type="PANTHER" id="PTHR43135">
    <property type="entry name" value="ALPHA-D-RIBOSE 1-METHYLPHOSPHONATE 5-TRIPHOSPHATE DIPHOSPHATASE"/>
    <property type="match status" value="1"/>
</dbReference>
<dbReference type="Pfam" id="PF01979">
    <property type="entry name" value="Amidohydro_1"/>
    <property type="match status" value="1"/>
</dbReference>
<dbReference type="RefSeq" id="WP_086501890.1">
    <property type="nucleotide sequence ID" value="NZ_MSSV01000011.1"/>
</dbReference>
<dbReference type="InterPro" id="IPR006680">
    <property type="entry name" value="Amidohydro-rel"/>
</dbReference>
<dbReference type="Gene3D" id="3.30.110.90">
    <property type="entry name" value="Amidohydrolase"/>
    <property type="match status" value="1"/>
</dbReference>
<accession>A0ABY3HTD1</accession>
<reference evidence="2 3" key="1">
    <citation type="submission" date="2019-08" db="EMBL/GenBank/DDBJ databases">
        <title>Genome of Algoriphagus ratkowskyi IC026.</title>
        <authorList>
            <person name="Bowman J.P."/>
        </authorList>
    </citation>
    <scope>NUCLEOTIDE SEQUENCE [LARGE SCALE GENOMIC DNA]</scope>
    <source>
        <strain evidence="2 3">IC026</strain>
    </source>
</reference>
<dbReference type="SUPFAM" id="SSF51556">
    <property type="entry name" value="Metallo-dependent hydrolases"/>
    <property type="match status" value="1"/>
</dbReference>
<dbReference type="EMBL" id="VORV01000001">
    <property type="protein sequence ID" value="TXD79666.1"/>
    <property type="molecule type" value="Genomic_DNA"/>
</dbReference>
<dbReference type="Gene3D" id="2.30.40.10">
    <property type="entry name" value="Urease, subunit C, domain 1"/>
    <property type="match status" value="2"/>
</dbReference>
<dbReference type="PROSITE" id="PS51257">
    <property type="entry name" value="PROKAR_LIPOPROTEIN"/>
    <property type="match status" value="1"/>
</dbReference>
<dbReference type="SUPFAM" id="SSF51338">
    <property type="entry name" value="Composite domain of metallo-dependent hydrolases"/>
    <property type="match status" value="1"/>
</dbReference>
<comment type="caution">
    <text evidence="2">The sequence shown here is derived from an EMBL/GenBank/DDBJ whole genome shotgun (WGS) entry which is preliminary data.</text>
</comment>
<dbReference type="Gene3D" id="3.40.50.10910">
    <property type="entry name" value="Amidohydrolase"/>
    <property type="match status" value="1"/>
</dbReference>
<dbReference type="InterPro" id="IPR032466">
    <property type="entry name" value="Metal_Hydrolase"/>
</dbReference>
<gene>
    <name evidence="2" type="ORF">ESW18_00610</name>
</gene>
<proteinExistence type="predicted"/>